<protein>
    <submittedName>
        <fullName evidence="2">Uncharacterized protein</fullName>
    </submittedName>
</protein>
<feature type="region of interest" description="Disordered" evidence="1">
    <location>
        <begin position="1"/>
        <end position="76"/>
    </location>
</feature>
<accession>A0A562I3A2</accession>
<comment type="caution">
    <text evidence="2">The sequence shown here is derived from an EMBL/GenBank/DDBJ whole genome shotgun (WGS) entry which is preliminary data.</text>
</comment>
<evidence type="ECO:0000313" key="2">
    <source>
        <dbReference type="EMBL" id="TWH65093.1"/>
    </source>
</evidence>
<dbReference type="AlphaFoldDB" id="A0A562I3A2"/>
<feature type="compositionally biased region" description="Gly residues" evidence="1">
    <location>
        <begin position="451"/>
        <end position="467"/>
    </location>
</feature>
<feature type="region of interest" description="Disordered" evidence="1">
    <location>
        <begin position="250"/>
        <end position="295"/>
    </location>
</feature>
<feature type="region of interest" description="Disordered" evidence="1">
    <location>
        <begin position="359"/>
        <end position="491"/>
    </location>
</feature>
<feature type="compositionally biased region" description="Low complexity" evidence="1">
    <location>
        <begin position="381"/>
        <end position="391"/>
    </location>
</feature>
<dbReference type="EMBL" id="VLKE01000001">
    <property type="protein sequence ID" value="TWH65093.1"/>
    <property type="molecule type" value="Genomic_DNA"/>
</dbReference>
<gene>
    <name evidence="2" type="ORF">JD77_00028</name>
</gene>
<evidence type="ECO:0000313" key="3">
    <source>
        <dbReference type="Proteomes" id="UP000319825"/>
    </source>
</evidence>
<dbReference type="Proteomes" id="UP000319825">
    <property type="component" value="Unassembled WGS sequence"/>
</dbReference>
<feature type="compositionally biased region" description="Basic and acidic residues" evidence="1">
    <location>
        <begin position="359"/>
        <end position="375"/>
    </location>
</feature>
<feature type="compositionally biased region" description="Basic and acidic residues" evidence="1">
    <location>
        <begin position="469"/>
        <end position="481"/>
    </location>
</feature>
<name>A0A562I3A2_MICOL</name>
<sequence length="604" mass="63097">MDGPLRRGGRLLPRRDVGARVGQRPLVDLAGDGQRELVDHHDGPGQGVLRQPPGEGRAQGRRVERPAGRPGVRQQLAVAGDGAYVADAGLRGEDGFDLGQLDPEPAHLDLAVQPAEADQLAAGQPCPEVPGPVRPDPVGLPGEPVVGPVQVAGGDVPAADHDLVGVRGEVHFVPGQRGADRQRAGGGRVGVGQRQRVPGGERHLGGAVAVDQHAVGGEPAAAPRGVGGRGLLAAEQYRPDGVQSRLAEGVEQEPVDGRGGVVDGDPVPDQQVEGLGEPVPAQVDRDGGGAGEQGRVQVGDGGVEAERGEQAEPVVRTDGQGGDLVVDDVRQVAVGLPDGLRHAGRAGGEQHVRQRVRVDRDGAQRRRGHLVERDYPGPGPVGRQPGGQFVVFRRDQHGPHVGGGDHVAQPVDRETGVQRHVRAAGGEGAEDRRDGRRAVRRQQGDPVPGADAGGGEQGGVSAGGGGELRVADRGARAEQGRSVRNRGRQVGEPMDDRVCCHVSGWNAPHRRRTRDIREVCSRSPPGFHNGCSIGLDAWVGRSSIGSRAEEPSGPSDVGRPKSSDHPPSALRSFHIGHYPKVSFPVELPIGRGFSYVAGTQRQLR</sequence>
<organism evidence="2 3">
    <name type="scientific">Micromonospora olivasterospora</name>
    <dbReference type="NCBI Taxonomy" id="1880"/>
    <lineage>
        <taxon>Bacteria</taxon>
        <taxon>Bacillati</taxon>
        <taxon>Actinomycetota</taxon>
        <taxon>Actinomycetes</taxon>
        <taxon>Micromonosporales</taxon>
        <taxon>Micromonosporaceae</taxon>
        <taxon>Micromonospora</taxon>
    </lineage>
</organism>
<evidence type="ECO:0000256" key="1">
    <source>
        <dbReference type="SAM" id="MobiDB-lite"/>
    </source>
</evidence>
<reference evidence="2 3" key="1">
    <citation type="submission" date="2019-07" db="EMBL/GenBank/DDBJ databases">
        <title>R&amp;d 2014.</title>
        <authorList>
            <person name="Klenk H.-P."/>
        </authorList>
    </citation>
    <scope>NUCLEOTIDE SEQUENCE [LARGE SCALE GENOMIC DNA]</scope>
    <source>
        <strain evidence="2 3">DSM 43868</strain>
    </source>
</reference>
<proteinExistence type="predicted"/>
<dbReference type="AntiFam" id="ANF00178">
    <property type="entry name" value="Shadow ORF (opposite dhbF)"/>
</dbReference>
<feature type="region of interest" description="Disordered" evidence="1">
    <location>
        <begin position="177"/>
        <end position="201"/>
    </location>
</feature>
<feature type="region of interest" description="Disordered" evidence="1">
    <location>
        <begin position="544"/>
        <end position="572"/>
    </location>
</feature>
<feature type="compositionally biased region" description="Basic and acidic residues" evidence="1">
    <location>
        <begin position="33"/>
        <end position="43"/>
    </location>
</feature>
<keyword evidence="3" id="KW-1185">Reference proteome</keyword>